<dbReference type="VEuPathDB" id="FungiDB:CC77DRAFT_675279"/>
<accession>A0A177D0R0</accession>
<organism evidence="2 3">
    <name type="scientific">Alternaria alternata</name>
    <name type="common">Alternaria rot fungus</name>
    <name type="synonym">Torula alternata</name>
    <dbReference type="NCBI Taxonomy" id="5599"/>
    <lineage>
        <taxon>Eukaryota</taxon>
        <taxon>Fungi</taxon>
        <taxon>Dikarya</taxon>
        <taxon>Ascomycota</taxon>
        <taxon>Pezizomycotina</taxon>
        <taxon>Dothideomycetes</taxon>
        <taxon>Pleosporomycetidae</taxon>
        <taxon>Pleosporales</taxon>
        <taxon>Pleosporineae</taxon>
        <taxon>Pleosporaceae</taxon>
        <taxon>Alternaria</taxon>
        <taxon>Alternaria sect. Alternaria</taxon>
        <taxon>Alternaria alternata complex</taxon>
    </lineage>
</organism>
<dbReference type="InterPro" id="IPR010730">
    <property type="entry name" value="HET"/>
</dbReference>
<dbReference type="PANTHER" id="PTHR33112">
    <property type="entry name" value="DOMAIN PROTEIN, PUTATIVE-RELATED"/>
    <property type="match status" value="1"/>
</dbReference>
<evidence type="ECO:0000313" key="3">
    <source>
        <dbReference type="Proteomes" id="UP000077248"/>
    </source>
</evidence>
<dbReference type="KEGG" id="aalt:CC77DRAFT_675279"/>
<dbReference type="Pfam" id="PF06985">
    <property type="entry name" value="HET"/>
    <property type="match status" value="1"/>
</dbReference>
<protein>
    <recommendedName>
        <fullName evidence="1">Heterokaryon incompatibility domain-containing protein</fullName>
    </recommendedName>
</protein>
<dbReference type="AlphaFoldDB" id="A0A177D0R0"/>
<proteinExistence type="predicted"/>
<dbReference type="PANTHER" id="PTHR33112:SF16">
    <property type="entry name" value="HETEROKARYON INCOMPATIBILITY DOMAIN-CONTAINING PROTEIN"/>
    <property type="match status" value="1"/>
</dbReference>
<evidence type="ECO:0000259" key="1">
    <source>
        <dbReference type="Pfam" id="PF06985"/>
    </source>
</evidence>
<dbReference type="EMBL" id="KV441516">
    <property type="protein sequence ID" value="OAG13273.1"/>
    <property type="molecule type" value="Genomic_DNA"/>
</dbReference>
<dbReference type="RefSeq" id="XP_018378694.1">
    <property type="nucleotide sequence ID" value="XM_018532716.1"/>
</dbReference>
<sequence>MQRDDRVPLKEIYDTPEALHERVERIIDLALYEESYDSPLRLRFVTPVSREQWLANDNYNEYRLTTPDEHQHDMDYVTVSYCWKHTPSLQGLPPISQYRISKSSEDTPCEPSPISCPRLVFHRAMLFARSRECQFVWIDQECIDQASSVDIQLHLKVMHHIYEESKWTVAVLSVAITDHSLLECFVTYLYFEEAEREAERNLAKLLSKTGDHTSDYAQRVQGATTLLHYITQIPGLRVLPIHTWHTQKPHYLLGPCHVSARLLRYIQSNSRLRKSGCRRSHCYFRCRMRISISACIEHTSRRHIQIQRMCYRFTACKYVR</sequence>
<reference evidence="2 3" key="1">
    <citation type="submission" date="2016-05" db="EMBL/GenBank/DDBJ databases">
        <title>Comparative analysis of secretome profiles of manganese(II)-oxidizing ascomycete fungi.</title>
        <authorList>
            <consortium name="DOE Joint Genome Institute"/>
            <person name="Zeiner C.A."/>
            <person name="Purvine S.O."/>
            <person name="Zink E.M."/>
            <person name="Wu S."/>
            <person name="Pasa-Tolic L."/>
            <person name="Chaput D.L."/>
            <person name="Haridas S."/>
            <person name="Grigoriev I.V."/>
            <person name="Santelli C.M."/>
            <person name="Hansel C.M."/>
        </authorList>
    </citation>
    <scope>NUCLEOTIDE SEQUENCE [LARGE SCALE GENOMIC DNA]</scope>
    <source>
        <strain evidence="2 3">SRC1lrK2f</strain>
    </source>
</reference>
<dbReference type="Proteomes" id="UP000077248">
    <property type="component" value="Unassembled WGS sequence"/>
</dbReference>
<feature type="domain" description="Heterokaryon incompatibility" evidence="1">
    <location>
        <begin position="76"/>
        <end position="190"/>
    </location>
</feature>
<keyword evidence="3" id="KW-1185">Reference proteome</keyword>
<name>A0A177D0R0_ALTAL</name>
<evidence type="ECO:0000313" key="2">
    <source>
        <dbReference type="EMBL" id="OAG13273.1"/>
    </source>
</evidence>
<dbReference type="GeneID" id="29118310"/>
<gene>
    <name evidence="2" type="ORF">CC77DRAFT_675279</name>
</gene>